<reference evidence="3" key="1">
    <citation type="submission" date="2013-05" db="EMBL/GenBank/DDBJ databases">
        <title>Genome assembly of Cystobacter fuscus DSM 2262.</title>
        <authorList>
            <person name="Sharma G."/>
            <person name="Khatri I."/>
            <person name="Kaur C."/>
            <person name="Mayilraj S."/>
            <person name="Subramanian S."/>
        </authorList>
    </citation>
    <scope>NUCLEOTIDE SEQUENCE [LARGE SCALE GENOMIC DNA]</scope>
    <source>
        <strain evidence="3">DSM 2262</strain>
    </source>
</reference>
<sequence>MMTAAGMGAMAGMRALSAPTFLSQHLAEEGASAKASPVEQFLASSTTARVLPVLALGELVLDKLPGMPSRLVPPVLLMRLASGALVGAAVARQKERSVLGFAVVGAVAALASSCALYAVREFATRKLRIPNIIAGFIEDALVASAGHRLTSAMG</sequence>
<evidence type="ECO:0000313" key="4">
    <source>
        <dbReference type="Proteomes" id="UP000011682"/>
    </source>
</evidence>
<dbReference type="Proteomes" id="UP000011682">
    <property type="component" value="Unassembled WGS sequence"/>
</dbReference>
<feature type="transmembrane region" description="Helical" evidence="1">
    <location>
        <begin position="98"/>
        <end position="119"/>
    </location>
</feature>
<dbReference type="EMBL" id="ANAH02000010">
    <property type="protein sequence ID" value="EPX61157.1"/>
    <property type="molecule type" value="Genomic_DNA"/>
</dbReference>
<name>S9PFL1_CYSF2</name>
<evidence type="ECO:0000313" key="3">
    <source>
        <dbReference type="EMBL" id="EPX61157.1"/>
    </source>
</evidence>
<evidence type="ECO:0000259" key="2">
    <source>
        <dbReference type="Pfam" id="PF13548"/>
    </source>
</evidence>
<keyword evidence="1" id="KW-1133">Transmembrane helix</keyword>
<feature type="domain" description="DUF4126" evidence="2">
    <location>
        <begin position="2"/>
        <end position="143"/>
    </location>
</feature>
<proteinExistence type="predicted"/>
<keyword evidence="1" id="KW-0812">Transmembrane</keyword>
<keyword evidence="1" id="KW-0472">Membrane</keyword>
<comment type="caution">
    <text evidence="3">The sequence shown here is derived from an EMBL/GenBank/DDBJ whole genome shotgun (WGS) entry which is preliminary data.</text>
</comment>
<accession>S9PFL1</accession>
<dbReference type="Pfam" id="PF13548">
    <property type="entry name" value="DUF4126"/>
    <property type="match status" value="1"/>
</dbReference>
<organism evidence="3 4">
    <name type="scientific">Cystobacter fuscus (strain ATCC 25194 / DSM 2262 / NBRC 100088 / M29)</name>
    <dbReference type="NCBI Taxonomy" id="1242864"/>
    <lineage>
        <taxon>Bacteria</taxon>
        <taxon>Pseudomonadati</taxon>
        <taxon>Myxococcota</taxon>
        <taxon>Myxococcia</taxon>
        <taxon>Myxococcales</taxon>
        <taxon>Cystobacterineae</taxon>
        <taxon>Archangiaceae</taxon>
        <taxon>Cystobacter</taxon>
    </lineage>
</organism>
<dbReference type="InterPro" id="IPR025196">
    <property type="entry name" value="DUF4126"/>
</dbReference>
<protein>
    <recommendedName>
        <fullName evidence="2">DUF4126 domain-containing protein</fullName>
    </recommendedName>
</protein>
<keyword evidence="4" id="KW-1185">Reference proteome</keyword>
<dbReference type="AlphaFoldDB" id="S9PFL1"/>
<gene>
    <name evidence="3" type="ORF">D187_000940</name>
</gene>
<dbReference type="eggNOG" id="COG3918">
    <property type="taxonomic scope" value="Bacteria"/>
</dbReference>
<evidence type="ECO:0000256" key="1">
    <source>
        <dbReference type="SAM" id="Phobius"/>
    </source>
</evidence>